<reference evidence="3" key="1">
    <citation type="submission" date="2011-01" db="EMBL/GenBank/DDBJ databases">
        <title>Complete sequence of chromosome of Rahnella sp. Y9602.</title>
        <authorList>
            <consortium name="US DOE Joint Genome Institute"/>
            <person name="Lucas S."/>
            <person name="Copeland A."/>
            <person name="Lapidus A."/>
            <person name="Cheng J.-F."/>
            <person name="Goodwin L."/>
            <person name="Pitluck S."/>
            <person name="Lu M."/>
            <person name="Detter J.C."/>
            <person name="Han C."/>
            <person name="Tapia R."/>
            <person name="Land M."/>
            <person name="Hauser L."/>
            <person name="Kyrpides N."/>
            <person name="Ivanova N."/>
            <person name="Ovchinnikova G."/>
            <person name="Pagani I."/>
            <person name="Sobecky P.A."/>
            <person name="Martinez R.J."/>
            <person name="Woyke T."/>
        </authorList>
    </citation>
    <scope>NUCLEOTIDE SEQUENCE [LARGE SCALE GENOMIC DNA]</scope>
    <source>
        <strain evidence="3">Y9602</strain>
    </source>
</reference>
<dbReference type="KEGG" id="rah:Rahaq_1395"/>
<protein>
    <submittedName>
        <fullName evidence="2">RES domain protein</fullName>
    </submittedName>
</protein>
<name>A0A0H3F7Z7_RAHSY</name>
<dbReference type="GeneID" id="95417906"/>
<organism evidence="2 3">
    <name type="scientific">Rahnella sp. (strain Y9602)</name>
    <dbReference type="NCBI Taxonomy" id="2703885"/>
    <lineage>
        <taxon>Bacteria</taxon>
        <taxon>Pseudomonadati</taxon>
        <taxon>Pseudomonadota</taxon>
        <taxon>Gammaproteobacteria</taxon>
        <taxon>Enterobacterales</taxon>
        <taxon>Yersiniaceae</taxon>
        <taxon>Rahnella</taxon>
    </lineage>
</organism>
<gene>
    <name evidence="2" type="ordered locus">Rahaq_1395</name>
</gene>
<dbReference type="EMBL" id="CP002505">
    <property type="protein sequence ID" value="ADW73018.1"/>
    <property type="molecule type" value="Genomic_DNA"/>
</dbReference>
<reference evidence="2 3" key="2">
    <citation type="journal article" date="2012" name="J. Bacteriol.">
        <title>Complete Genome Sequence of Rahnella sp. Strain Y9602, a Gammaproteobacterium Isolate from Metal- and Radionuclide-Contaminated Soil.</title>
        <authorList>
            <person name="Martinez R.J."/>
            <person name="Bruce D."/>
            <person name="Detter C."/>
            <person name="Goodwin L.A."/>
            <person name="Han J."/>
            <person name="Han C.S."/>
            <person name="Held B."/>
            <person name="Land M.L."/>
            <person name="Mikhailova N."/>
            <person name="Nolan M."/>
            <person name="Pennacchio L."/>
            <person name="Pitluck S."/>
            <person name="Tapia R."/>
            <person name="Woyke T."/>
            <person name="Sobecky P.A."/>
        </authorList>
    </citation>
    <scope>NUCLEOTIDE SEQUENCE [LARGE SCALE GENOMIC DNA]</scope>
    <source>
        <strain evidence="2 3">Y9602</strain>
    </source>
</reference>
<evidence type="ECO:0000313" key="2">
    <source>
        <dbReference type="EMBL" id="ADW73018.1"/>
    </source>
</evidence>
<dbReference type="AlphaFoldDB" id="A0A0H3F7Z7"/>
<evidence type="ECO:0000259" key="1">
    <source>
        <dbReference type="SMART" id="SM00953"/>
    </source>
</evidence>
<evidence type="ECO:0000313" key="3">
    <source>
        <dbReference type="Proteomes" id="UP000007257"/>
    </source>
</evidence>
<accession>A0A0H3F7Z7</accession>
<dbReference type="HOGENOM" id="CLU_133611_0_1_6"/>
<dbReference type="Pfam" id="PF08808">
    <property type="entry name" value="RES"/>
    <property type="match status" value="1"/>
</dbReference>
<dbReference type="InterPro" id="IPR014914">
    <property type="entry name" value="RES_dom"/>
</dbReference>
<sequence length="152" mass="16975">MKLFRIVQTRHLATAWSGAGAQLYGGRWNPPGRPVVYVTTSISLAILEILVHLQNSMLMRSYTLLSIEVPEELLDTLEVSELAADWRSASVPDSTQRQGDVWLAEGEYVGLKVPSVIVPSEYNVLLNPLHPAFADLLSSVEREPMMFDPRLQ</sequence>
<dbReference type="RefSeq" id="WP_013574722.1">
    <property type="nucleotide sequence ID" value="NC_015061.1"/>
</dbReference>
<dbReference type="OrthoDB" id="9789501at2"/>
<dbReference type="eggNOG" id="COG5654">
    <property type="taxonomic scope" value="Bacteria"/>
</dbReference>
<dbReference type="Proteomes" id="UP000007257">
    <property type="component" value="Chromosome"/>
</dbReference>
<dbReference type="SMART" id="SM00953">
    <property type="entry name" value="RES"/>
    <property type="match status" value="1"/>
</dbReference>
<feature type="domain" description="RES" evidence="1">
    <location>
        <begin position="15"/>
        <end position="140"/>
    </location>
</feature>
<proteinExistence type="predicted"/>